<dbReference type="SUPFAM" id="SSF52440">
    <property type="entry name" value="PreATP-grasp domain"/>
    <property type="match status" value="1"/>
</dbReference>
<evidence type="ECO:0000256" key="8">
    <source>
        <dbReference type="ARBA" id="ARBA00023018"/>
    </source>
</evidence>
<dbReference type="AlphaFoldDB" id="A0A8D3BH94"/>
<evidence type="ECO:0000256" key="3">
    <source>
        <dbReference type="ARBA" id="ARBA00008243"/>
    </source>
</evidence>
<keyword evidence="13" id="KW-0968">Cytoplasmic vesicle</keyword>
<evidence type="ECO:0000256" key="5">
    <source>
        <dbReference type="ARBA" id="ARBA00022481"/>
    </source>
</evidence>
<keyword evidence="7" id="KW-0677">Repeat</keyword>
<proteinExistence type="inferred from homology"/>
<evidence type="ECO:0000256" key="11">
    <source>
        <dbReference type="ARBA" id="ARBA00023203"/>
    </source>
</evidence>
<evidence type="ECO:0000256" key="6">
    <source>
        <dbReference type="ARBA" id="ARBA00022553"/>
    </source>
</evidence>
<dbReference type="InterPro" id="IPR013815">
    <property type="entry name" value="ATP_grasp_subdomain_1"/>
</dbReference>
<dbReference type="FunFam" id="3.30.470.20:FF:000011">
    <property type="entry name" value="Synapsin I"/>
    <property type="match status" value="1"/>
</dbReference>
<feature type="region of interest" description="Disordered" evidence="18">
    <location>
        <begin position="1"/>
        <end position="77"/>
    </location>
</feature>
<evidence type="ECO:0000256" key="13">
    <source>
        <dbReference type="ARBA" id="ARBA00023329"/>
    </source>
</evidence>
<dbReference type="GO" id="GO:0005794">
    <property type="term" value="C:Golgi apparatus"/>
    <property type="evidence" value="ECO:0007669"/>
    <property type="project" value="UniProtKB-SubCell"/>
</dbReference>
<organism evidence="21 22">
    <name type="scientific">Scophthalmus maximus</name>
    <name type="common">Turbot</name>
    <name type="synonym">Psetta maxima</name>
    <dbReference type="NCBI Taxonomy" id="52904"/>
    <lineage>
        <taxon>Eukaryota</taxon>
        <taxon>Metazoa</taxon>
        <taxon>Chordata</taxon>
        <taxon>Craniata</taxon>
        <taxon>Vertebrata</taxon>
        <taxon>Euteleostomi</taxon>
        <taxon>Actinopterygii</taxon>
        <taxon>Neopterygii</taxon>
        <taxon>Teleostei</taxon>
        <taxon>Neoteleostei</taxon>
        <taxon>Acanthomorphata</taxon>
        <taxon>Carangaria</taxon>
        <taxon>Pleuronectiformes</taxon>
        <taxon>Pleuronectoidei</taxon>
        <taxon>Scophthalmidae</taxon>
        <taxon>Scophthalmus</taxon>
    </lineage>
</organism>
<keyword evidence="11" id="KW-0009">Actin-binding</keyword>
<evidence type="ECO:0000256" key="10">
    <source>
        <dbReference type="ARBA" id="ARBA00023180"/>
    </source>
</evidence>
<evidence type="ECO:0000313" key="21">
    <source>
        <dbReference type="Ensembl" id="ENSSMAP00000034204.2"/>
    </source>
</evidence>
<keyword evidence="8" id="KW-0770">Synapse</keyword>
<dbReference type="Pfam" id="PF02750">
    <property type="entry name" value="Synapsin_C"/>
    <property type="match status" value="1"/>
</dbReference>
<comment type="subcellular location">
    <subcellularLocation>
        <location evidence="1">Cytoplasmic vesicle</location>
        <location evidence="1">Secretory vesicle</location>
    </subcellularLocation>
    <subcellularLocation>
        <location evidence="2">Golgi apparatus</location>
    </subcellularLocation>
    <subcellularLocation>
        <location evidence="15">Presynapse</location>
    </subcellularLocation>
</comment>
<evidence type="ECO:0000256" key="14">
    <source>
        <dbReference type="ARBA" id="ARBA00029646"/>
    </source>
</evidence>
<feature type="region of interest" description="Disordered" evidence="18">
    <location>
        <begin position="415"/>
        <end position="436"/>
    </location>
</feature>
<dbReference type="GeneTree" id="ENSGT00940000156062"/>
<protein>
    <recommendedName>
        <fullName evidence="4">Synapsin-1</fullName>
    </recommendedName>
    <alternativeName>
        <fullName evidence="14">Synapsin I</fullName>
    </alternativeName>
</protein>
<dbReference type="InterPro" id="IPR001359">
    <property type="entry name" value="Synapsin"/>
</dbReference>
<feature type="compositionally biased region" description="Low complexity" evidence="18">
    <location>
        <begin position="38"/>
        <end position="54"/>
    </location>
</feature>
<keyword evidence="12" id="KW-0966">Cell projection</keyword>
<evidence type="ECO:0000256" key="17">
    <source>
        <dbReference type="ARBA" id="ARBA00060129"/>
    </source>
</evidence>
<dbReference type="Ensembl" id="ENSSMAT00000034643.2">
    <property type="protein sequence ID" value="ENSSMAP00000034204.2"/>
    <property type="gene ID" value="ENSSMAG00000020924.2"/>
</dbReference>
<evidence type="ECO:0000259" key="19">
    <source>
        <dbReference type="Pfam" id="PF02078"/>
    </source>
</evidence>
<evidence type="ECO:0000259" key="20">
    <source>
        <dbReference type="Pfam" id="PF02750"/>
    </source>
</evidence>
<comment type="similarity">
    <text evidence="3">Belongs to the synapsin family.</text>
</comment>
<reference evidence="21" key="1">
    <citation type="submission" date="2023-05" db="EMBL/GenBank/DDBJ databases">
        <title>High-quality long-read genome of Scophthalmus maximus.</title>
        <authorList>
            <person name="Lien S."/>
            <person name="Martinez P."/>
        </authorList>
    </citation>
    <scope>NUCLEOTIDE SEQUENCE [LARGE SCALE GENOMIC DNA]</scope>
</reference>
<accession>A0A8D3BH94</accession>
<reference evidence="21" key="2">
    <citation type="submission" date="2025-08" db="UniProtKB">
        <authorList>
            <consortium name="Ensembl"/>
        </authorList>
    </citation>
    <scope>IDENTIFICATION</scope>
</reference>
<evidence type="ECO:0000256" key="4">
    <source>
        <dbReference type="ARBA" id="ARBA00017852"/>
    </source>
</evidence>
<feature type="compositionally biased region" description="Polar residues" evidence="18">
    <location>
        <begin position="421"/>
        <end position="432"/>
    </location>
</feature>
<dbReference type="GO" id="GO:0030672">
    <property type="term" value="C:synaptic vesicle membrane"/>
    <property type="evidence" value="ECO:0007669"/>
    <property type="project" value="TreeGrafter"/>
</dbReference>
<keyword evidence="6" id="KW-0597">Phosphoprotein</keyword>
<dbReference type="Gene3D" id="3.40.50.20">
    <property type="match status" value="1"/>
</dbReference>
<evidence type="ECO:0000256" key="1">
    <source>
        <dbReference type="ARBA" id="ARBA00004398"/>
    </source>
</evidence>
<keyword evidence="9" id="KW-0333">Golgi apparatus</keyword>
<dbReference type="PANTHER" id="PTHR10841:SF26">
    <property type="entry name" value="SYNAPSIN IIA"/>
    <property type="match status" value="1"/>
</dbReference>
<feature type="domain" description="Synapsin pre-ATP-grasp" evidence="19">
    <location>
        <begin position="106"/>
        <end position="207"/>
    </location>
</feature>
<dbReference type="InterPro" id="IPR020897">
    <property type="entry name" value="Synapsin_pre-ATP-grasp_dom"/>
</dbReference>
<comment type="subunit">
    <text evidence="16">Homodimer. Can form oligomers with SYN2. Interacts with CAPON. Forms a ternary complex with NOS1. Isoform Ib interacts with PRNP.</text>
</comment>
<keyword evidence="10" id="KW-0325">Glycoprotein</keyword>
<dbReference type="InterPro" id="IPR020898">
    <property type="entry name" value="Synapsin_ATP-bd_dom"/>
</dbReference>
<evidence type="ECO:0000256" key="12">
    <source>
        <dbReference type="ARBA" id="ARBA00023273"/>
    </source>
</evidence>
<dbReference type="PROSITE" id="PS00415">
    <property type="entry name" value="SYNAPSIN_1"/>
    <property type="match status" value="1"/>
</dbReference>
<keyword evidence="5" id="KW-0488">Methylation</keyword>
<dbReference type="Gene3D" id="3.30.1490.20">
    <property type="entry name" value="ATP-grasp fold, A domain"/>
    <property type="match status" value="1"/>
</dbReference>
<evidence type="ECO:0000256" key="7">
    <source>
        <dbReference type="ARBA" id="ARBA00022737"/>
    </source>
</evidence>
<evidence type="ECO:0000256" key="18">
    <source>
        <dbReference type="SAM" id="MobiDB-lite"/>
    </source>
</evidence>
<dbReference type="Proteomes" id="UP000694558">
    <property type="component" value="Chromosome 11"/>
</dbReference>
<dbReference type="FunFam" id="3.40.50.20:FF:000008">
    <property type="entry name" value="Synapsin III"/>
    <property type="match status" value="1"/>
</dbReference>
<dbReference type="PRINTS" id="PR01368">
    <property type="entry name" value="SYNAPSIN"/>
</dbReference>
<dbReference type="GO" id="GO:0007269">
    <property type="term" value="P:neurotransmitter secretion"/>
    <property type="evidence" value="ECO:0007669"/>
    <property type="project" value="InterPro"/>
</dbReference>
<dbReference type="GO" id="GO:0005524">
    <property type="term" value="F:ATP binding"/>
    <property type="evidence" value="ECO:0007669"/>
    <property type="project" value="InterPro"/>
</dbReference>
<dbReference type="Pfam" id="PF02078">
    <property type="entry name" value="Synapsin"/>
    <property type="match status" value="1"/>
</dbReference>
<dbReference type="Gene3D" id="3.30.470.20">
    <property type="entry name" value="ATP-grasp fold, B domain"/>
    <property type="match status" value="1"/>
</dbReference>
<evidence type="ECO:0000256" key="2">
    <source>
        <dbReference type="ARBA" id="ARBA00004555"/>
    </source>
</evidence>
<dbReference type="GO" id="GO:0003779">
    <property type="term" value="F:actin binding"/>
    <property type="evidence" value="ECO:0007669"/>
    <property type="project" value="UniProtKB-KW"/>
</dbReference>
<gene>
    <name evidence="21" type="primary">syn2a</name>
</gene>
<dbReference type="SUPFAM" id="SSF56059">
    <property type="entry name" value="Glutathione synthetase ATP-binding domain-like"/>
    <property type="match status" value="1"/>
</dbReference>
<evidence type="ECO:0000256" key="16">
    <source>
        <dbReference type="ARBA" id="ARBA00046960"/>
    </source>
</evidence>
<name>A0A8D3BH94_SCOMX</name>
<dbReference type="InterPro" id="IPR016185">
    <property type="entry name" value="PreATP-grasp_dom_sf"/>
</dbReference>
<dbReference type="Pfam" id="PF10581">
    <property type="entry name" value="Synapsin_N"/>
    <property type="match status" value="1"/>
</dbReference>
<dbReference type="PANTHER" id="PTHR10841">
    <property type="entry name" value="SYNAPSIN"/>
    <property type="match status" value="1"/>
</dbReference>
<evidence type="ECO:0000256" key="9">
    <source>
        <dbReference type="ARBA" id="ARBA00023034"/>
    </source>
</evidence>
<feature type="domain" description="Synapsin ATP-binding" evidence="20">
    <location>
        <begin position="209"/>
        <end position="411"/>
    </location>
</feature>
<evidence type="ECO:0000256" key="15">
    <source>
        <dbReference type="ARBA" id="ARBA00034106"/>
    </source>
</evidence>
<sequence>MNYLRRRLSDSTFISNLPNGYMTDLQRPDPAQPPPPAAAAAATTSTIPAKSPTAGPTPPATSPAPERKPQQSQSTGAGFFSSITNAVKQTAASAGLVEQTQVTTPKKFKVLLVIDEPQQEWAKLLKGKKIFGDYDVKVEQAEFNEINVVAHANGTCNVTMQVLRNGTKVVRSFKPDFVLIRQHAFSMTQNEDFRDLIIGLQYGGVPSINSLESIYNLCDKPWAFAQLINTYRKLGAEKFPLIEQTFYPNYKEMVSMPSFPVVVKIGHAHSGIGKVKADNHSKFQDIASVIALTQTYTTTEPLVDSKYDIRIQKIGTDYKAYMRTSISGNWKTNTGSAMLEQVAMTDRYKLWVDTCSGIFGGLDICAVKAIHGKDGKDYITEVAGSSMPLVGEHQAEDRQLIADMTLARMNQLAENEANAPQRPTTVQPSQVTMPPPRLFGSHPMKGGRMTEGLNPPIAACGYIYHCKYNINVRYMYVITDC</sequence>
<dbReference type="FunFam" id="3.30.1490.20:FF:000008">
    <property type="entry name" value="Synapsin I"/>
    <property type="match status" value="1"/>
</dbReference>
<comment type="function">
    <text evidence="17">Neuronal phosphoprotein that coats synaptic vesicles, and binds to the cytoskeleton. Acts as a regulator of synaptic vesicles trafficking, involved in the control of neurotransmitter release at the pre-synaptic terminal. Also involved in the regulation of axon outgrowth and synaptogenesis. The complex formed with NOS1 and CAPON proteins is necessary for specific nitric-oxid functions at a presynaptic level.</text>
</comment>
<evidence type="ECO:0000313" key="22">
    <source>
        <dbReference type="Proteomes" id="UP000694558"/>
    </source>
</evidence>
<dbReference type="InterPro" id="IPR019736">
    <property type="entry name" value="Synapsin_P_site"/>
</dbReference>